<dbReference type="SMART" id="SM00267">
    <property type="entry name" value="GGDEF"/>
    <property type="match status" value="1"/>
</dbReference>
<name>A0A0J1JK10_9GAMM</name>
<evidence type="ECO:0000256" key="5">
    <source>
        <dbReference type="SAM" id="Phobius"/>
    </source>
</evidence>
<dbReference type="EMBL" id="LDOV01000008">
    <property type="protein sequence ID" value="KLV02342.1"/>
    <property type="molecule type" value="Genomic_DNA"/>
</dbReference>
<keyword evidence="5" id="KW-0472">Membrane</keyword>
<comment type="catalytic activity">
    <reaction evidence="3">
        <text>2 GTP = 3',3'-c-di-GMP + 2 diphosphate</text>
        <dbReference type="Rhea" id="RHEA:24898"/>
        <dbReference type="ChEBI" id="CHEBI:33019"/>
        <dbReference type="ChEBI" id="CHEBI:37565"/>
        <dbReference type="ChEBI" id="CHEBI:58805"/>
        <dbReference type="EC" id="2.7.7.65"/>
    </reaction>
</comment>
<evidence type="ECO:0000256" key="2">
    <source>
        <dbReference type="ARBA" id="ARBA00012528"/>
    </source>
</evidence>
<comment type="cofactor">
    <cofactor evidence="1">
        <name>Mg(2+)</name>
        <dbReference type="ChEBI" id="CHEBI:18420"/>
    </cofactor>
</comment>
<dbReference type="PROSITE" id="PS50887">
    <property type="entry name" value="GGDEF"/>
    <property type="match status" value="1"/>
</dbReference>
<dbReference type="PANTHER" id="PTHR45138:SF9">
    <property type="entry name" value="DIGUANYLATE CYCLASE DGCM-RELATED"/>
    <property type="match status" value="1"/>
</dbReference>
<dbReference type="PANTHER" id="PTHR45138">
    <property type="entry name" value="REGULATORY COMPONENTS OF SENSORY TRANSDUCTION SYSTEM"/>
    <property type="match status" value="1"/>
</dbReference>
<dbReference type="OrthoDB" id="6191081at2"/>
<reference evidence="7 8" key="1">
    <citation type="submission" date="2015-05" db="EMBL/GenBank/DDBJ databases">
        <title>Photobacterium galathea sp. nov.</title>
        <authorList>
            <person name="Machado H."/>
            <person name="Gram L."/>
        </authorList>
    </citation>
    <scope>NUCLEOTIDE SEQUENCE [LARGE SCALE GENOMIC DNA]</scope>
    <source>
        <strain evidence="7 8">DSM 25995</strain>
    </source>
</reference>
<protein>
    <recommendedName>
        <fullName evidence="2">diguanylate cyclase</fullName>
        <ecNumber evidence="2">2.7.7.65</ecNumber>
    </recommendedName>
</protein>
<dbReference type="InterPro" id="IPR011990">
    <property type="entry name" value="TPR-like_helical_dom_sf"/>
</dbReference>
<evidence type="ECO:0000256" key="4">
    <source>
        <dbReference type="SAM" id="Coils"/>
    </source>
</evidence>
<dbReference type="Pfam" id="PF00990">
    <property type="entry name" value="GGDEF"/>
    <property type="match status" value="1"/>
</dbReference>
<proteinExistence type="predicted"/>
<comment type="caution">
    <text evidence="7">The sequence shown here is derived from an EMBL/GenBank/DDBJ whole genome shotgun (WGS) entry which is preliminary data.</text>
</comment>
<gene>
    <name evidence="7" type="ORF">ABT58_03425</name>
</gene>
<keyword evidence="5" id="KW-0812">Transmembrane</keyword>
<feature type="domain" description="GGDEF" evidence="6">
    <location>
        <begin position="500"/>
        <end position="630"/>
    </location>
</feature>
<dbReference type="RefSeq" id="WP_047872974.1">
    <property type="nucleotide sequence ID" value="NZ_BMYC01000002.1"/>
</dbReference>
<dbReference type="EC" id="2.7.7.65" evidence="2"/>
<evidence type="ECO:0000256" key="1">
    <source>
        <dbReference type="ARBA" id="ARBA00001946"/>
    </source>
</evidence>
<dbReference type="Gene3D" id="3.30.70.270">
    <property type="match status" value="1"/>
</dbReference>
<dbReference type="GO" id="GO:0052621">
    <property type="term" value="F:diguanylate cyclase activity"/>
    <property type="evidence" value="ECO:0007669"/>
    <property type="project" value="UniProtKB-EC"/>
</dbReference>
<dbReference type="InterPro" id="IPR043128">
    <property type="entry name" value="Rev_trsase/Diguanyl_cyclase"/>
</dbReference>
<keyword evidence="5" id="KW-1133">Transmembrane helix</keyword>
<dbReference type="Gene3D" id="1.25.40.10">
    <property type="entry name" value="Tetratricopeptide repeat domain"/>
    <property type="match status" value="1"/>
</dbReference>
<evidence type="ECO:0000256" key="3">
    <source>
        <dbReference type="ARBA" id="ARBA00034247"/>
    </source>
</evidence>
<organism evidence="7 8">
    <name type="scientific">Photobacterium aphoticum</name>
    <dbReference type="NCBI Taxonomy" id="754436"/>
    <lineage>
        <taxon>Bacteria</taxon>
        <taxon>Pseudomonadati</taxon>
        <taxon>Pseudomonadota</taxon>
        <taxon>Gammaproteobacteria</taxon>
        <taxon>Vibrionales</taxon>
        <taxon>Vibrionaceae</taxon>
        <taxon>Photobacterium</taxon>
    </lineage>
</organism>
<keyword evidence="8" id="KW-1185">Reference proteome</keyword>
<dbReference type="NCBIfam" id="TIGR00254">
    <property type="entry name" value="GGDEF"/>
    <property type="match status" value="1"/>
</dbReference>
<sequence length="630" mass="72850">MLYCVIFISLFVVSVFFYTQIESSKKRQQYLSSIKQQPLIPTHQYAQWREWVEQSHIEPAVVAQEVQSLTRDPNQLSDRAQGYLVAVLTNLSRKLDHDWIHEQLAQAKLQTDHIKWLPVLLSAEQAIHRWYANDKAQAIMELELLMATAIREHYEFLMPKLLYWSGYMSLSNNEVLQAQKYLLKSTYYAEQYNNVFYLSKIYHGLSLTYILMEEWEQALTAIQKARALGERWPNIDSNTLQLYWYNESVILSNLQRKQEAQAAYHKAHFYYLRDNQSLRHRILDIRGAANIAMLDQDYTLAHHLIEQCLTLSAQINYVYSMGRCNLKLARLNQAEGKYSQALDAVDASAQSFGSSHSAYSVIKALNLKAQIYESMGSSSQAYALAKTVNQAEKRQLQRKLRDLTHAQEAFELAKQRDELNAKQRANSEQLNQERLYLYWAMSTAVIIGLLVLVLVVRTQRIKRENARLAHHSSIDQLTGLHNRHYYYQQLAKGEAIASHREYHIALFDIDYFKLINDNHGHAVGDEVLQQLATQVKPWLREQELFVRWGGEEFLWLVKADASSKQRIEQVRAAIAGSPFATSVGQLVVTTSIGVSLAATPEQLLADEQYFLKADTHLYQAKRDGRNRVVW</sequence>
<evidence type="ECO:0000259" key="6">
    <source>
        <dbReference type="PROSITE" id="PS50887"/>
    </source>
</evidence>
<feature type="coiled-coil region" evidence="4">
    <location>
        <begin position="389"/>
        <end position="432"/>
    </location>
</feature>
<evidence type="ECO:0000313" key="7">
    <source>
        <dbReference type="EMBL" id="KLV02342.1"/>
    </source>
</evidence>
<dbReference type="AlphaFoldDB" id="A0A0J1JK10"/>
<keyword evidence="4" id="KW-0175">Coiled coil</keyword>
<feature type="transmembrane region" description="Helical" evidence="5">
    <location>
        <begin position="436"/>
        <end position="456"/>
    </location>
</feature>
<dbReference type="InterPro" id="IPR000160">
    <property type="entry name" value="GGDEF_dom"/>
</dbReference>
<dbReference type="CDD" id="cd01949">
    <property type="entry name" value="GGDEF"/>
    <property type="match status" value="1"/>
</dbReference>
<dbReference type="FunFam" id="3.30.70.270:FF:000001">
    <property type="entry name" value="Diguanylate cyclase domain protein"/>
    <property type="match status" value="1"/>
</dbReference>
<accession>A0A0J1JK10</accession>
<dbReference type="SUPFAM" id="SSF48452">
    <property type="entry name" value="TPR-like"/>
    <property type="match status" value="2"/>
</dbReference>
<dbReference type="SUPFAM" id="SSF55073">
    <property type="entry name" value="Nucleotide cyclase"/>
    <property type="match status" value="1"/>
</dbReference>
<dbReference type="InterPro" id="IPR029787">
    <property type="entry name" value="Nucleotide_cyclase"/>
</dbReference>
<dbReference type="Proteomes" id="UP000036426">
    <property type="component" value="Unassembled WGS sequence"/>
</dbReference>
<dbReference type="PATRIC" id="fig|754436.4.peg.725"/>
<dbReference type="InterPro" id="IPR050469">
    <property type="entry name" value="Diguanylate_Cyclase"/>
</dbReference>
<evidence type="ECO:0000313" key="8">
    <source>
        <dbReference type="Proteomes" id="UP000036426"/>
    </source>
</evidence>